<keyword evidence="3" id="KW-1185">Reference proteome</keyword>
<dbReference type="AlphaFoldDB" id="A0AA37W2Y4"/>
<dbReference type="Pfam" id="PF01755">
    <property type="entry name" value="Glyco_transf_25"/>
    <property type="match status" value="1"/>
</dbReference>
<dbReference type="InterPro" id="IPR002654">
    <property type="entry name" value="Glyco_trans_25"/>
</dbReference>
<organism evidence="2 3">
    <name type="scientific">Pseudoalteromonas tetraodonis GFC</name>
    <dbReference type="NCBI Taxonomy" id="1315271"/>
    <lineage>
        <taxon>Bacteria</taxon>
        <taxon>Pseudomonadati</taxon>
        <taxon>Pseudomonadota</taxon>
        <taxon>Gammaproteobacteria</taxon>
        <taxon>Alteromonadales</taxon>
        <taxon>Pseudoalteromonadaceae</taxon>
        <taxon>Pseudoalteromonas</taxon>
    </lineage>
</organism>
<evidence type="ECO:0000259" key="1">
    <source>
        <dbReference type="Pfam" id="PF01755"/>
    </source>
</evidence>
<evidence type="ECO:0000313" key="3">
    <source>
        <dbReference type="Proteomes" id="UP001161408"/>
    </source>
</evidence>
<reference evidence="2" key="2">
    <citation type="submission" date="2023-01" db="EMBL/GenBank/DDBJ databases">
        <title>Draft genome sequence of Pseudoalteromonas tetraodonis strain NBRC 103034.</title>
        <authorList>
            <person name="Sun Q."/>
            <person name="Mori K."/>
        </authorList>
    </citation>
    <scope>NUCLEOTIDE SEQUENCE</scope>
    <source>
        <strain evidence="2">NBRC 103034</strain>
    </source>
</reference>
<dbReference type="EMBL" id="BSNE01000001">
    <property type="protein sequence ID" value="GLQ01250.1"/>
    <property type="molecule type" value="Genomic_DNA"/>
</dbReference>
<dbReference type="CDD" id="cd06532">
    <property type="entry name" value="Glyco_transf_25"/>
    <property type="match status" value="1"/>
</dbReference>
<feature type="domain" description="Glycosyl transferase family 25" evidence="1">
    <location>
        <begin position="4"/>
        <end position="171"/>
    </location>
</feature>
<dbReference type="RefSeq" id="WP_096038109.1">
    <property type="nucleotide sequence ID" value="NZ_BJXY01000028.1"/>
</dbReference>
<proteinExistence type="predicted"/>
<evidence type="ECO:0000313" key="2">
    <source>
        <dbReference type="EMBL" id="GLQ01250.1"/>
    </source>
</evidence>
<protein>
    <submittedName>
        <fullName evidence="2">Lipooligosaccharide biosynthesis protein LpsA</fullName>
    </submittedName>
</protein>
<sequence length="247" mass="28451">MPIPFYIINMQGCEDRWETTLKRLTSLHLNAERFEATIGKNLSEEETLKWYCPKKNKKRYNRNLSAGEIGCYVSHMRLWQKMVNENMPFCVVLEDDLFIEASLKDVVDAAIKLKNWDLIKLSDNRNFPFIDSAPLENNLTVGNYKKAPNGTQGYIISLSGAKKLLQRKPFFRPVDVDMQFHTEVGLSMIGIKPYPIAEDRSFISEITSANAGSHSNRSTFIRNLIHRSSIHMQRRYKTADLAKITSE</sequence>
<comment type="caution">
    <text evidence="2">The sequence shown here is derived from an EMBL/GenBank/DDBJ whole genome shotgun (WGS) entry which is preliminary data.</text>
</comment>
<dbReference type="Proteomes" id="UP001161408">
    <property type="component" value="Unassembled WGS sequence"/>
</dbReference>
<name>A0AA37W2Y4_9GAMM</name>
<reference evidence="2" key="1">
    <citation type="journal article" date="2014" name="Int. J. Syst. Evol. Microbiol.">
        <title>Complete genome sequence of Corynebacterium casei LMG S-19264T (=DSM 44701T), isolated from a smear-ripened cheese.</title>
        <authorList>
            <consortium name="US DOE Joint Genome Institute (JGI-PGF)"/>
            <person name="Walter F."/>
            <person name="Albersmeier A."/>
            <person name="Kalinowski J."/>
            <person name="Ruckert C."/>
        </authorList>
    </citation>
    <scope>NUCLEOTIDE SEQUENCE</scope>
    <source>
        <strain evidence="2">NBRC 103034</strain>
    </source>
</reference>
<gene>
    <name evidence="2" type="ORF">GCM10007914_01310</name>
</gene>
<dbReference type="GeneID" id="99695347"/>
<accession>A0AA37W2Y4</accession>